<dbReference type="EMBL" id="LS483447">
    <property type="protein sequence ID" value="SQH72687.1"/>
    <property type="molecule type" value="Genomic_DNA"/>
</dbReference>
<organism evidence="2 3">
    <name type="scientific">Porphyromonas crevioricanis</name>
    <dbReference type="NCBI Taxonomy" id="393921"/>
    <lineage>
        <taxon>Bacteria</taxon>
        <taxon>Pseudomonadati</taxon>
        <taxon>Bacteroidota</taxon>
        <taxon>Bacteroidia</taxon>
        <taxon>Bacteroidales</taxon>
        <taxon>Porphyromonadaceae</taxon>
        <taxon>Porphyromonas</taxon>
    </lineage>
</organism>
<proteinExistence type="predicted"/>
<dbReference type="InterPro" id="IPR038765">
    <property type="entry name" value="Papain-like_cys_pep_sf"/>
</dbReference>
<dbReference type="OrthoDB" id="1148539at2"/>
<sequence length="220" mass="24709">MTDTKDKNSHHTNISLPRPSYIFILCTLLLCSLLPACKDKSGGMEIAIPDSLELRTGDLVFRLGRAWYSKLFRDWASESHLYSHVGVIGIDSSGRSFVYHCEDYASAGHYGACREPLDSFMMASANVGIYRLDSLSTKDRERILAQAKDYLACKKPFDYNFDSDSDETLYCTEFVARCLLNSSIDTIARSASWQGHKTYGVDDLLNLPGCRLLWFASAEL</sequence>
<reference evidence="2 3" key="1">
    <citation type="submission" date="2018-06" db="EMBL/GenBank/DDBJ databases">
        <authorList>
            <consortium name="Pathogen Informatics"/>
            <person name="Doyle S."/>
        </authorList>
    </citation>
    <scope>NUCLEOTIDE SEQUENCE [LARGE SCALE GENOMIC DNA]</scope>
    <source>
        <strain evidence="2 3">NCTC12858</strain>
    </source>
</reference>
<protein>
    <submittedName>
        <fullName evidence="2">Orthopoxvirus protein of uncharacterized function (DUF830)</fullName>
    </submittedName>
</protein>
<dbReference type="KEGG" id="pcre:NCTC12858_00513"/>
<keyword evidence="1" id="KW-0812">Transmembrane</keyword>
<evidence type="ECO:0000313" key="2">
    <source>
        <dbReference type="EMBL" id="SQH72687.1"/>
    </source>
</evidence>
<dbReference type="Proteomes" id="UP000249300">
    <property type="component" value="Chromosome 1"/>
</dbReference>
<dbReference type="Gene3D" id="3.90.1720.10">
    <property type="entry name" value="endopeptidase domain like (from Nostoc punctiforme)"/>
    <property type="match status" value="1"/>
</dbReference>
<dbReference type="SUPFAM" id="SSF54001">
    <property type="entry name" value="Cysteine proteinases"/>
    <property type="match status" value="1"/>
</dbReference>
<name>A0A2X4PXS8_9PORP</name>
<gene>
    <name evidence="2" type="ORF">NCTC12858_00513</name>
</gene>
<keyword evidence="1" id="KW-0472">Membrane</keyword>
<dbReference type="InterPro" id="IPR024453">
    <property type="entry name" value="Peptidase_C92"/>
</dbReference>
<evidence type="ECO:0000256" key="1">
    <source>
        <dbReference type="SAM" id="Phobius"/>
    </source>
</evidence>
<feature type="transmembrane region" description="Helical" evidence="1">
    <location>
        <begin position="20"/>
        <end position="37"/>
    </location>
</feature>
<keyword evidence="3" id="KW-1185">Reference proteome</keyword>
<keyword evidence="1" id="KW-1133">Transmembrane helix</keyword>
<dbReference type="RefSeq" id="WP_023936701.1">
    <property type="nucleotide sequence ID" value="NZ_FUXH01000012.1"/>
</dbReference>
<accession>A0A2X4PXS8</accession>
<evidence type="ECO:0000313" key="3">
    <source>
        <dbReference type="Proteomes" id="UP000249300"/>
    </source>
</evidence>
<dbReference type="AlphaFoldDB" id="A0A2X4PXS8"/>
<dbReference type="Pfam" id="PF05708">
    <property type="entry name" value="Peptidase_C92"/>
    <property type="match status" value="1"/>
</dbReference>